<reference evidence="2" key="2">
    <citation type="submission" date="2021-12" db="EMBL/GenBank/DDBJ databases">
        <title>Resequencing data analysis of finger millet.</title>
        <authorList>
            <person name="Hatakeyama M."/>
            <person name="Aluri S."/>
            <person name="Balachadran M.T."/>
            <person name="Sivarajan S.R."/>
            <person name="Poveda L."/>
            <person name="Shimizu-Inatsugi R."/>
            <person name="Schlapbach R."/>
            <person name="Sreeman S.M."/>
            <person name="Shimizu K.K."/>
        </authorList>
    </citation>
    <scope>NUCLEOTIDE SEQUENCE</scope>
</reference>
<dbReference type="PANTHER" id="PTHR33074:SF124">
    <property type="entry name" value="DUF1618 DOMAIN-CONTAINING PROTEIN"/>
    <property type="match status" value="1"/>
</dbReference>
<comment type="caution">
    <text evidence="2">The sequence shown here is derived from an EMBL/GenBank/DDBJ whole genome shotgun (WGS) entry which is preliminary data.</text>
</comment>
<evidence type="ECO:0000313" key="3">
    <source>
        <dbReference type="Proteomes" id="UP001054889"/>
    </source>
</evidence>
<dbReference type="AlphaFoldDB" id="A0AAV5F2P3"/>
<sequence length="246" mass="27383">MITNVEHVHVIRTFSGNIDRSSVSVVAAHGDSVLIQVVLDVQEQRLQQITDYFAYNAGDAAGNPTRPPSLLLLPPVNNNLFRQATGLLHRDEDELVVAELRIVEASKGQMPASKMAELFILRSGKLSVIQPPISVDDIGEATLMSLWQTREVFPIDDRLLCWVNMSHHGGIIFSDVFDESLVLRYVMFPEEAEKPISGPDPYQKVCIAPGGTVKFVNILPPLLLRRRGCHPLPAFSRSIRHHHLDA</sequence>
<accession>A0AAV5F2P3</accession>
<name>A0AAV5F2P3_ELECO</name>
<dbReference type="EMBL" id="BQKI01000080">
    <property type="protein sequence ID" value="GJN28569.1"/>
    <property type="molecule type" value="Genomic_DNA"/>
</dbReference>
<dbReference type="Proteomes" id="UP001054889">
    <property type="component" value="Unassembled WGS sequence"/>
</dbReference>
<keyword evidence="3" id="KW-1185">Reference proteome</keyword>
<organism evidence="2 3">
    <name type="scientific">Eleusine coracana subsp. coracana</name>
    <dbReference type="NCBI Taxonomy" id="191504"/>
    <lineage>
        <taxon>Eukaryota</taxon>
        <taxon>Viridiplantae</taxon>
        <taxon>Streptophyta</taxon>
        <taxon>Embryophyta</taxon>
        <taxon>Tracheophyta</taxon>
        <taxon>Spermatophyta</taxon>
        <taxon>Magnoliopsida</taxon>
        <taxon>Liliopsida</taxon>
        <taxon>Poales</taxon>
        <taxon>Poaceae</taxon>
        <taxon>PACMAD clade</taxon>
        <taxon>Chloridoideae</taxon>
        <taxon>Cynodonteae</taxon>
        <taxon>Eleusininae</taxon>
        <taxon>Eleusine</taxon>
    </lineage>
</organism>
<evidence type="ECO:0000313" key="2">
    <source>
        <dbReference type="EMBL" id="GJN28620.1"/>
    </source>
</evidence>
<evidence type="ECO:0000313" key="1">
    <source>
        <dbReference type="EMBL" id="GJN28569.1"/>
    </source>
</evidence>
<dbReference type="PANTHER" id="PTHR33074">
    <property type="entry name" value="EXPRESSED PROTEIN-RELATED"/>
    <property type="match status" value="1"/>
</dbReference>
<proteinExistence type="predicted"/>
<dbReference type="EMBL" id="BQKI01000080">
    <property type="protein sequence ID" value="GJN28620.1"/>
    <property type="molecule type" value="Genomic_DNA"/>
</dbReference>
<gene>
    <name evidence="2" type="primary">gb16768</name>
    <name evidence="1" type="synonym">gb16711</name>
    <name evidence="1" type="ORF">PR202_gb16711</name>
    <name evidence="2" type="ORF">PR202_gb16768</name>
</gene>
<protein>
    <submittedName>
        <fullName evidence="2">Uncharacterized protein</fullName>
    </submittedName>
</protein>
<reference evidence="2" key="1">
    <citation type="journal article" date="2018" name="DNA Res.">
        <title>Multiple hybrid de novo genome assembly of finger millet, an orphan allotetraploid crop.</title>
        <authorList>
            <person name="Hatakeyama M."/>
            <person name="Aluri S."/>
            <person name="Balachadran M.T."/>
            <person name="Sivarajan S.R."/>
            <person name="Patrignani A."/>
            <person name="Gruter S."/>
            <person name="Poveda L."/>
            <person name="Shimizu-Inatsugi R."/>
            <person name="Baeten J."/>
            <person name="Francoijs K.J."/>
            <person name="Nataraja K.N."/>
            <person name="Reddy Y.A.N."/>
            <person name="Phadnis S."/>
            <person name="Ravikumar R.L."/>
            <person name="Schlapbach R."/>
            <person name="Sreeman S.M."/>
            <person name="Shimizu K.K."/>
        </authorList>
    </citation>
    <scope>NUCLEOTIDE SEQUENCE</scope>
</reference>